<evidence type="ECO:0000313" key="3">
    <source>
        <dbReference type="Proteomes" id="UP001151760"/>
    </source>
</evidence>
<accession>A0ABQ5CJ42</accession>
<keyword evidence="1" id="KW-0812">Transmembrane</keyword>
<name>A0ABQ5CJ42_9ASTR</name>
<protein>
    <submittedName>
        <fullName evidence="2">Uncharacterized protein</fullName>
    </submittedName>
</protein>
<dbReference type="Proteomes" id="UP001151760">
    <property type="component" value="Unassembled WGS sequence"/>
</dbReference>
<keyword evidence="1" id="KW-1133">Transmembrane helix</keyword>
<keyword evidence="1" id="KW-0472">Membrane</keyword>
<gene>
    <name evidence="2" type="ORF">Tco_0907265</name>
</gene>
<reference evidence="2" key="2">
    <citation type="submission" date="2022-01" db="EMBL/GenBank/DDBJ databases">
        <authorList>
            <person name="Yamashiro T."/>
            <person name="Shiraishi A."/>
            <person name="Satake H."/>
            <person name="Nakayama K."/>
        </authorList>
    </citation>
    <scope>NUCLEOTIDE SEQUENCE</scope>
</reference>
<reference evidence="2" key="1">
    <citation type="journal article" date="2022" name="Int. J. Mol. Sci.">
        <title>Draft Genome of Tanacetum Coccineum: Genomic Comparison of Closely Related Tanacetum-Family Plants.</title>
        <authorList>
            <person name="Yamashiro T."/>
            <person name="Shiraishi A."/>
            <person name="Nakayama K."/>
            <person name="Satake H."/>
        </authorList>
    </citation>
    <scope>NUCLEOTIDE SEQUENCE</scope>
</reference>
<sequence length="395" mass="44607">MTTCNKAQANTSRTKRSKALDYQFLDTKFLRDERAPAYSSLSFLLAYLALCLSDSFLFSSFSKWKTLEFAYANELDLLDSINKWDSGYEKSVQTNPMLGQALPAIIAEGKKGRKRKRNGAACGMKTFSHFFRFNNRNKEPIKFTPMKKDLKASRIGLYGMSLLAARAFPINQSPILGTSVLDLVLFINLRRMRHCIIFSYKGGDRGDPDFRTLLYGGKSLTYQECLGEARKNGLDQEAKLYTTLSIGFPSFALYESARNQLIHEPFILFHSRAISFLSVGLCHPLEQVREPRVNELKEPHDWIVHRLCIWMCIKRGRGRGREREEAARAPHEHLTGALMLQISLTLQAALLSIFCRLSDYSADLRGFQSPGTTCLFSAAITVSFPGSDYSIISAV</sequence>
<feature type="transmembrane region" description="Helical" evidence="1">
    <location>
        <begin position="37"/>
        <end position="58"/>
    </location>
</feature>
<organism evidence="2 3">
    <name type="scientific">Tanacetum coccineum</name>
    <dbReference type="NCBI Taxonomy" id="301880"/>
    <lineage>
        <taxon>Eukaryota</taxon>
        <taxon>Viridiplantae</taxon>
        <taxon>Streptophyta</taxon>
        <taxon>Embryophyta</taxon>
        <taxon>Tracheophyta</taxon>
        <taxon>Spermatophyta</taxon>
        <taxon>Magnoliopsida</taxon>
        <taxon>eudicotyledons</taxon>
        <taxon>Gunneridae</taxon>
        <taxon>Pentapetalae</taxon>
        <taxon>asterids</taxon>
        <taxon>campanulids</taxon>
        <taxon>Asterales</taxon>
        <taxon>Asteraceae</taxon>
        <taxon>Asteroideae</taxon>
        <taxon>Anthemideae</taxon>
        <taxon>Anthemidinae</taxon>
        <taxon>Tanacetum</taxon>
    </lineage>
</organism>
<comment type="caution">
    <text evidence="2">The sequence shown here is derived from an EMBL/GenBank/DDBJ whole genome shotgun (WGS) entry which is preliminary data.</text>
</comment>
<evidence type="ECO:0000256" key="1">
    <source>
        <dbReference type="SAM" id="Phobius"/>
    </source>
</evidence>
<evidence type="ECO:0000313" key="2">
    <source>
        <dbReference type="EMBL" id="GJT26990.1"/>
    </source>
</evidence>
<keyword evidence="3" id="KW-1185">Reference proteome</keyword>
<proteinExistence type="predicted"/>
<dbReference type="EMBL" id="BQNB010014338">
    <property type="protein sequence ID" value="GJT26990.1"/>
    <property type="molecule type" value="Genomic_DNA"/>
</dbReference>